<dbReference type="PANTHER" id="PTHR46018">
    <property type="entry name" value="ZINC PHOSPHODIESTERASE ELAC PROTEIN 1"/>
    <property type="match status" value="1"/>
</dbReference>
<keyword evidence="2" id="KW-0732">Signal</keyword>
<dbReference type="InterPro" id="IPR044094">
    <property type="entry name" value="AtsA-like_MBL-fold"/>
</dbReference>
<feature type="signal peptide" evidence="2">
    <location>
        <begin position="1"/>
        <end position="21"/>
    </location>
</feature>
<dbReference type="RefSeq" id="WP_150549425.1">
    <property type="nucleotide sequence ID" value="NZ_LR215729.2"/>
</dbReference>
<sequence length="309" mass="33075">MLKRTIALLGFCIASSANTHAELGEAKSATATCPKTGVYLQVLGSGGPELNDKRASSAYVVWADGVAQVLVDLGNGAANNMGLAGVDISQVPIVLLTHLHSDHSADFAPLIKALFFTDRQTDLQVYGPTASKFFPDTETFVQRFVGEQGVYPYLQGFVNGNARYQIKAHNLTPSPQVQTLDTGEVKITAIDAEHGPVPSLAYRVEIDGKSLTFSGDNGGHSDNLIRLAQGSDLLVAHNAIPEGAKGVVVRLHMLPSRIGEISRDAQVKQVLLSHFMSRTVDQQAQTLAAINAFYKGPVEFASDMQCVEL</sequence>
<proteinExistence type="predicted"/>
<dbReference type="Gene3D" id="3.60.15.10">
    <property type="entry name" value="Ribonuclease Z/Hydroxyacylglutathione hydrolase-like"/>
    <property type="match status" value="1"/>
</dbReference>
<dbReference type="Pfam" id="PF12706">
    <property type="entry name" value="Lactamase_B_2"/>
    <property type="match status" value="1"/>
</dbReference>
<gene>
    <name evidence="4" type="ORF">PMYSY11_4261</name>
</gene>
<evidence type="ECO:0000256" key="1">
    <source>
        <dbReference type="ARBA" id="ARBA00022801"/>
    </source>
</evidence>
<reference evidence="4" key="1">
    <citation type="submission" date="2019-02" db="EMBL/GenBank/DDBJ databases">
        <authorList>
            <consortium name="Genoscope - CEA"/>
            <person name="William W."/>
        </authorList>
    </citation>
    <scope>NUCLEOTIDE SEQUENCE [LARGE SCALE GENOMIC DNA]</scope>
    <source>
        <strain evidence="4">YSy11</strain>
    </source>
</reference>
<dbReference type="CDD" id="cd07719">
    <property type="entry name" value="arylsulfatase_AtsA-like_MBL-fold"/>
    <property type="match status" value="1"/>
</dbReference>
<dbReference type="InterPro" id="IPR001279">
    <property type="entry name" value="Metallo-B-lactamas"/>
</dbReference>
<dbReference type="GO" id="GO:0042781">
    <property type="term" value="F:3'-tRNA processing endoribonuclease activity"/>
    <property type="evidence" value="ECO:0007669"/>
    <property type="project" value="TreeGrafter"/>
</dbReference>
<name>A0A653E987_9PSED</name>
<evidence type="ECO:0000313" key="4">
    <source>
        <dbReference type="EMBL" id="VEV99304.1"/>
    </source>
</evidence>
<feature type="chain" id="PRO_5024885414" description="Metallo-beta-lactamase domain-containing protein" evidence="2">
    <location>
        <begin position="22"/>
        <end position="309"/>
    </location>
</feature>
<organism evidence="4">
    <name type="scientific">Pseudomonas marincola</name>
    <dbReference type="NCBI Taxonomy" id="437900"/>
    <lineage>
        <taxon>Bacteria</taxon>
        <taxon>Pseudomonadati</taxon>
        <taxon>Pseudomonadota</taxon>
        <taxon>Gammaproteobacteria</taxon>
        <taxon>Pseudomonadales</taxon>
        <taxon>Pseudomonadaceae</taxon>
        <taxon>Pseudomonas</taxon>
    </lineage>
</organism>
<protein>
    <recommendedName>
        <fullName evidence="3">Metallo-beta-lactamase domain-containing protein</fullName>
    </recommendedName>
</protein>
<keyword evidence="1" id="KW-0378">Hydrolase</keyword>
<dbReference type="PANTHER" id="PTHR46018:SF3">
    <property type="entry name" value="ARYLSULFATASE"/>
    <property type="match status" value="1"/>
</dbReference>
<accession>A0A653E987</accession>
<dbReference type="InterPro" id="IPR036866">
    <property type="entry name" value="RibonucZ/Hydroxyglut_hydro"/>
</dbReference>
<dbReference type="SMART" id="SM00849">
    <property type="entry name" value="Lactamase_B"/>
    <property type="match status" value="1"/>
</dbReference>
<dbReference type="EMBL" id="LR215729">
    <property type="protein sequence ID" value="VEV99304.1"/>
    <property type="molecule type" value="Genomic_DNA"/>
</dbReference>
<evidence type="ECO:0000256" key="2">
    <source>
        <dbReference type="SAM" id="SignalP"/>
    </source>
</evidence>
<dbReference type="SUPFAM" id="SSF56281">
    <property type="entry name" value="Metallo-hydrolase/oxidoreductase"/>
    <property type="match status" value="1"/>
</dbReference>
<dbReference type="AlphaFoldDB" id="A0A653E987"/>
<evidence type="ECO:0000259" key="3">
    <source>
        <dbReference type="SMART" id="SM00849"/>
    </source>
</evidence>
<feature type="domain" description="Metallo-beta-lactamase" evidence="3">
    <location>
        <begin position="55"/>
        <end position="274"/>
    </location>
</feature>